<dbReference type="Pfam" id="PF15418">
    <property type="entry name" value="DUF4625"/>
    <property type="match status" value="1"/>
</dbReference>
<dbReference type="STRING" id="1122159.SAMN02745246_02120"/>
<reference evidence="2 3" key="1">
    <citation type="submission" date="2018-07" db="EMBL/GenBank/DDBJ databases">
        <title>Leeuwenhoekiella genomics.</title>
        <authorList>
            <person name="Tahon G."/>
            <person name="Willems A."/>
        </authorList>
    </citation>
    <scope>NUCLEOTIDE SEQUENCE [LARGE SCALE GENOMIC DNA]</scope>
    <source>
        <strain evidence="2 3">LMG 1345</strain>
    </source>
</reference>
<sequence length="158" mass="17834">MRILKLCLVFIGLILCAACSSDSDSLKDEEKPTIRVAYEGGFPQGCEVLKRGETYTFKAQVTDNEALAAYSLELHHNFDHHTHDDQSETCELSPVKEAVNPFIYRENFKLDDRPKTYEISIQVSIPDAIDTGDYHCGFSVTDATGWQRRTSVDIKIVE</sequence>
<evidence type="ECO:0008006" key="4">
    <source>
        <dbReference type="Google" id="ProtNLM"/>
    </source>
</evidence>
<gene>
    <name evidence="2" type="ORF">DSL99_1917</name>
</gene>
<organism evidence="2 3">
    <name type="scientific">Leeuwenhoekiella marinoflava</name>
    <dbReference type="NCBI Taxonomy" id="988"/>
    <lineage>
        <taxon>Bacteria</taxon>
        <taxon>Pseudomonadati</taxon>
        <taxon>Bacteroidota</taxon>
        <taxon>Flavobacteriia</taxon>
        <taxon>Flavobacteriales</taxon>
        <taxon>Flavobacteriaceae</taxon>
        <taxon>Leeuwenhoekiella</taxon>
    </lineage>
</organism>
<name>A0A4Q0PMD4_9FLAO</name>
<accession>A0A4Q0PMD4</accession>
<dbReference type="Gene3D" id="2.60.40.4140">
    <property type="match status" value="1"/>
</dbReference>
<dbReference type="Proteomes" id="UP000290608">
    <property type="component" value="Unassembled WGS sequence"/>
</dbReference>
<protein>
    <recommendedName>
        <fullName evidence="4">DUF4625 domain-containing protein</fullName>
    </recommendedName>
</protein>
<dbReference type="AlphaFoldDB" id="A0A4Q0PMD4"/>
<keyword evidence="1" id="KW-0732">Signal</keyword>
<proteinExistence type="predicted"/>
<feature type="signal peptide" evidence="1">
    <location>
        <begin position="1"/>
        <end position="17"/>
    </location>
</feature>
<dbReference type="InterPro" id="IPR027829">
    <property type="entry name" value="DUF4625"/>
</dbReference>
<evidence type="ECO:0000313" key="3">
    <source>
        <dbReference type="Proteomes" id="UP000290608"/>
    </source>
</evidence>
<dbReference type="RefSeq" id="WP_073099197.1">
    <property type="nucleotide sequence ID" value="NZ_QOVL01000008.1"/>
</dbReference>
<evidence type="ECO:0000313" key="2">
    <source>
        <dbReference type="EMBL" id="RXG29864.1"/>
    </source>
</evidence>
<dbReference type="EMBL" id="QOVL01000008">
    <property type="protein sequence ID" value="RXG29864.1"/>
    <property type="molecule type" value="Genomic_DNA"/>
</dbReference>
<evidence type="ECO:0000256" key="1">
    <source>
        <dbReference type="SAM" id="SignalP"/>
    </source>
</evidence>
<feature type="chain" id="PRO_5020997293" description="DUF4625 domain-containing protein" evidence="1">
    <location>
        <begin position="18"/>
        <end position="158"/>
    </location>
</feature>
<comment type="caution">
    <text evidence="2">The sequence shown here is derived from an EMBL/GenBank/DDBJ whole genome shotgun (WGS) entry which is preliminary data.</text>
</comment>